<organism evidence="2 3">
    <name type="scientific">Priestia veravalensis</name>
    <dbReference type="NCBI Taxonomy" id="1414648"/>
    <lineage>
        <taxon>Bacteria</taxon>
        <taxon>Bacillati</taxon>
        <taxon>Bacillota</taxon>
        <taxon>Bacilli</taxon>
        <taxon>Bacillales</taxon>
        <taxon>Bacillaceae</taxon>
        <taxon>Priestia</taxon>
    </lineage>
</organism>
<evidence type="ECO:0000313" key="3">
    <source>
        <dbReference type="Proteomes" id="UP000053681"/>
    </source>
</evidence>
<dbReference type="InterPro" id="IPR020210">
    <property type="entry name" value="Uncharacterised_YpbF_TM"/>
</dbReference>
<evidence type="ECO:0008006" key="4">
    <source>
        <dbReference type="Google" id="ProtNLM"/>
    </source>
</evidence>
<proteinExistence type="predicted"/>
<dbReference type="Proteomes" id="UP000053681">
    <property type="component" value="Unassembled WGS sequence"/>
</dbReference>
<keyword evidence="1" id="KW-0472">Membrane</keyword>
<dbReference type="AlphaFoldDB" id="A0A0V8JRM7"/>
<feature type="transmembrane region" description="Helical" evidence="1">
    <location>
        <begin position="67"/>
        <end position="89"/>
    </location>
</feature>
<comment type="caution">
    <text evidence="2">The sequence shown here is derived from an EMBL/GenBank/DDBJ whole genome shotgun (WGS) entry which is preliminary data.</text>
</comment>
<keyword evidence="3" id="KW-1185">Reference proteome</keyword>
<accession>A0A0V8JRM7</accession>
<dbReference type="RefSeq" id="WP_025908357.1">
    <property type="nucleotide sequence ID" value="NZ_KQ758627.1"/>
</dbReference>
<keyword evidence="1" id="KW-1133">Transmembrane helix</keyword>
<feature type="transmembrane region" description="Helical" evidence="1">
    <location>
        <begin position="37"/>
        <end position="55"/>
    </location>
</feature>
<gene>
    <name evidence="2" type="ORF">AS180_01615</name>
</gene>
<evidence type="ECO:0000313" key="2">
    <source>
        <dbReference type="EMBL" id="KSU89532.1"/>
    </source>
</evidence>
<keyword evidence="1" id="KW-0812">Transmembrane</keyword>
<evidence type="ECO:0000256" key="1">
    <source>
        <dbReference type="SAM" id="Phobius"/>
    </source>
</evidence>
<reference evidence="2 3" key="1">
    <citation type="submission" date="2015-11" db="EMBL/GenBank/DDBJ databases">
        <title>Bacillus caseinolyticus sp nov.</title>
        <authorList>
            <person name="Dastager S.G."/>
            <person name="Mawlankar R."/>
        </authorList>
    </citation>
    <scope>NUCLEOTIDE SEQUENCE [LARGE SCALE GENOMIC DNA]</scope>
    <source>
        <strain evidence="2 3">SGD-V-76</strain>
    </source>
</reference>
<dbReference type="Pfam" id="PF10864">
    <property type="entry name" value="DUF2663"/>
    <property type="match status" value="1"/>
</dbReference>
<name>A0A0V8JRM7_9BACI</name>
<protein>
    <recommendedName>
        <fullName evidence="4">DUF2663 family protein</fullName>
    </recommendedName>
</protein>
<dbReference type="EMBL" id="LNQP01000004">
    <property type="protein sequence ID" value="KSU89532.1"/>
    <property type="molecule type" value="Genomic_DNA"/>
</dbReference>
<sequence length="149" mass="17992">MKELSRYHVDEPTQYILESVINKKEKLSATQKSMNKWKWVFFVCLLFGISYLFVFTSRLNLIAFSDFIQFFLGDSKHLLLLIIIFSTYFRMIQMQKQCDKVEKEFNDLRCEIIQKSKDIWSTPAQWESRKDLYAAMKQTYDINLYHENK</sequence>